<dbReference type="Pfam" id="PF03160">
    <property type="entry name" value="Calx-beta"/>
    <property type="match status" value="2"/>
</dbReference>
<dbReference type="InterPro" id="IPR038081">
    <property type="entry name" value="CalX-like_sf"/>
</dbReference>
<evidence type="ECO:0000313" key="6">
    <source>
        <dbReference type="EMBL" id="TPH17698.1"/>
    </source>
</evidence>
<dbReference type="Proteomes" id="UP000315303">
    <property type="component" value="Unassembled WGS sequence"/>
</dbReference>
<dbReference type="Pfam" id="PF08309">
    <property type="entry name" value="LVIVD"/>
    <property type="match status" value="2"/>
</dbReference>
<keyword evidence="3" id="KW-0106">Calcium</keyword>
<dbReference type="PANTHER" id="PTHR38787:SF3">
    <property type="entry name" value="REGULATORY P DOMAIN-CONTAINING PROTEIN"/>
    <property type="match status" value="1"/>
</dbReference>
<proteinExistence type="predicted"/>
<dbReference type="InterPro" id="IPR035986">
    <property type="entry name" value="PKD_dom_sf"/>
</dbReference>
<sequence>MLNLHRKLSSLAITAGLISSFLSPSLLAHSEHDKARFVSVEGQDLGKCDNVLRPCKSIAYAVQQANKGDKVLISAGKYVINSSEELFYLKSEIVPVLGGYNRFDHFQSQSPNSNVTTLSGVPSELVASLRKKGFSVIADGKSRDFHEAVQEKLAAYNMLNQSQKNQTCVNNLAGAFECHNIDLLSHMALSDFSTKPSSVSDIWGHVDLNNHNEYAIVGLRNGVAVVNVTDPSNPVEVGTIAGKSDMWRDIKVYQYFDESINLWRAYAYATLDGTTDYVHIIDLNHLPHSISLVKRSKVVAQAHNVYITNVDHSLNTALPGKIPSLQLTGANTFSGAFHSYSLENPETLSLLTNNSAGNGYTHDGSSIVITDERVKNDCQSDAESCDIFIDFNEKEMKLWDITEVNNAKLLGSAEYNDVSKANQYVHSGWGTEDQQFIFLHDEFDEYRGGLNSTVRIFEISDLANPQQVGQWTGSTRAIDHNGFVRGNRYYMSNYERGLTVLDITDPATPTEIGFFDTFTPSNSASFNGAWGTYPYLPSGNILISDINSGLYVLKDNTLATTQGTISFETAAVSTEQGETLTLNVNRSASNDSATTVSVNYEVFEGSAKSGEDFLVSNGTLTWQANDNTVKTITIDIAAADVSTEFEESFYLRLYNPTNGAAIASPSYTTVNIAGEIDTGAASFIQSEQSFPENQQNITVEVSRDGSSSGELSVNYSLHGGSATINEDVEETSGTLTWQDGDNANKTISLAIIDDDIEEETEQFSLVLSSNENNDLGANTSMLISISDDDSNTAPVVVIAENFEVNTGQTVTLSVVSVTDAENDELTYLWEQTAGTNVTISDGDKQTASFVAPSQAGELSFTLTATDTKGAQSSDTLTVTVVTAPVTVEPPAPKSSSGGSFGFLFTYMVGMVFLMRSKLIAKK</sequence>
<dbReference type="RefSeq" id="WP_140602085.1">
    <property type="nucleotide sequence ID" value="NZ_SAWY01000007.1"/>
</dbReference>
<dbReference type="Pfam" id="PF22352">
    <property type="entry name" value="K319L-like_PKD"/>
    <property type="match status" value="1"/>
</dbReference>
<evidence type="ECO:0000256" key="1">
    <source>
        <dbReference type="ARBA" id="ARBA00022729"/>
    </source>
</evidence>
<evidence type="ECO:0000256" key="2">
    <source>
        <dbReference type="ARBA" id="ARBA00022737"/>
    </source>
</evidence>
<accession>A0A502L1C8</accession>
<dbReference type="AlphaFoldDB" id="A0A502L1C8"/>
<evidence type="ECO:0000313" key="7">
    <source>
        <dbReference type="Proteomes" id="UP000315303"/>
    </source>
</evidence>
<dbReference type="InterPro" id="IPR013783">
    <property type="entry name" value="Ig-like_fold"/>
</dbReference>
<name>A0A502L1C8_9GAMM</name>
<dbReference type="NCBIfam" id="TIGR04312">
    <property type="entry name" value="choice_anch_B"/>
    <property type="match status" value="1"/>
</dbReference>
<keyword evidence="2" id="KW-0677">Repeat</keyword>
<protein>
    <submittedName>
        <fullName evidence="6">Choice-of-anchor B family protein</fullName>
    </submittedName>
</protein>
<dbReference type="OrthoDB" id="9815940at2"/>
<dbReference type="PANTHER" id="PTHR38787">
    <property type="entry name" value="REGULATORY P DOMAIN-CONTAINING PROTEIN"/>
    <property type="match status" value="1"/>
</dbReference>
<organism evidence="6 7">
    <name type="scientific">Litorilituus lipolyticus</name>
    <dbReference type="NCBI Taxonomy" id="2491017"/>
    <lineage>
        <taxon>Bacteria</taxon>
        <taxon>Pseudomonadati</taxon>
        <taxon>Pseudomonadota</taxon>
        <taxon>Gammaproteobacteria</taxon>
        <taxon>Alteromonadales</taxon>
        <taxon>Colwelliaceae</taxon>
        <taxon>Litorilituus</taxon>
    </lineage>
</organism>
<dbReference type="GO" id="GO:0005576">
    <property type="term" value="C:extracellular region"/>
    <property type="evidence" value="ECO:0007669"/>
    <property type="project" value="TreeGrafter"/>
</dbReference>
<dbReference type="GO" id="GO:0016020">
    <property type="term" value="C:membrane"/>
    <property type="evidence" value="ECO:0007669"/>
    <property type="project" value="InterPro"/>
</dbReference>
<reference evidence="6 7" key="1">
    <citation type="submission" date="2019-01" db="EMBL/GenBank/DDBJ databases">
        <title>Litorilituus lipolytica sp. nov., isolated from intertidal sand of the Yellow Sea in China.</title>
        <authorList>
            <person name="Liu A."/>
        </authorList>
    </citation>
    <scope>NUCLEOTIDE SEQUENCE [LARGE SCALE GENOMIC DNA]</scope>
    <source>
        <strain evidence="6 7">RZ04</strain>
    </source>
</reference>
<dbReference type="InterPro" id="IPR013211">
    <property type="entry name" value="LVIVD"/>
</dbReference>
<keyword evidence="1 4" id="KW-0732">Signal</keyword>
<evidence type="ECO:0000259" key="5">
    <source>
        <dbReference type="SMART" id="SM00237"/>
    </source>
</evidence>
<dbReference type="GO" id="GO:0007154">
    <property type="term" value="P:cell communication"/>
    <property type="evidence" value="ECO:0007669"/>
    <property type="project" value="InterPro"/>
</dbReference>
<feature type="chain" id="PRO_5021357514" evidence="4">
    <location>
        <begin position="29"/>
        <end position="922"/>
    </location>
</feature>
<keyword evidence="7" id="KW-1185">Reference proteome</keyword>
<dbReference type="SUPFAM" id="SSF141072">
    <property type="entry name" value="CalX-like"/>
    <property type="match status" value="2"/>
</dbReference>
<feature type="signal peptide" evidence="4">
    <location>
        <begin position="1"/>
        <end position="28"/>
    </location>
</feature>
<dbReference type="EMBL" id="SAWY01000007">
    <property type="protein sequence ID" value="TPH17698.1"/>
    <property type="molecule type" value="Genomic_DNA"/>
</dbReference>
<dbReference type="SUPFAM" id="SSF49299">
    <property type="entry name" value="PKD domain"/>
    <property type="match status" value="1"/>
</dbReference>
<evidence type="ECO:0000256" key="4">
    <source>
        <dbReference type="SAM" id="SignalP"/>
    </source>
</evidence>
<dbReference type="InterPro" id="IPR003644">
    <property type="entry name" value="Calx_beta"/>
</dbReference>
<comment type="caution">
    <text evidence="6">The sequence shown here is derived from an EMBL/GenBank/DDBJ whole genome shotgun (WGS) entry which is preliminary data.</text>
</comment>
<dbReference type="Gene3D" id="2.60.40.10">
    <property type="entry name" value="Immunoglobulins"/>
    <property type="match status" value="1"/>
</dbReference>
<evidence type="ECO:0000256" key="3">
    <source>
        <dbReference type="ARBA" id="ARBA00022837"/>
    </source>
</evidence>
<dbReference type="InterPro" id="IPR027589">
    <property type="entry name" value="Choice_anch_B"/>
</dbReference>
<dbReference type="SMART" id="SM00237">
    <property type="entry name" value="Calx_beta"/>
    <property type="match status" value="2"/>
</dbReference>
<feature type="domain" description="Calx-beta" evidence="5">
    <location>
        <begin position="548"/>
        <end position="654"/>
    </location>
</feature>
<feature type="domain" description="Calx-beta" evidence="5">
    <location>
        <begin position="668"/>
        <end position="768"/>
    </location>
</feature>
<gene>
    <name evidence="6" type="ORF">EPA86_03875</name>
</gene>
<dbReference type="Gene3D" id="2.60.40.2030">
    <property type="match status" value="2"/>
</dbReference>